<gene>
    <name evidence="3" type="ORF">BRCON_0410</name>
</gene>
<dbReference type="InterPro" id="IPR001296">
    <property type="entry name" value="Glyco_trans_1"/>
</dbReference>
<dbReference type="GO" id="GO:0016758">
    <property type="term" value="F:hexosyltransferase activity"/>
    <property type="evidence" value="ECO:0007669"/>
    <property type="project" value="TreeGrafter"/>
</dbReference>
<dbReference type="InterPro" id="IPR028098">
    <property type="entry name" value="Glyco_trans_4-like_N"/>
</dbReference>
<dbReference type="Gene3D" id="3.40.50.2000">
    <property type="entry name" value="Glycogen Phosphorylase B"/>
    <property type="match status" value="2"/>
</dbReference>
<dbReference type="InterPro" id="IPR050194">
    <property type="entry name" value="Glycosyltransferase_grp1"/>
</dbReference>
<dbReference type="EMBL" id="CP030759">
    <property type="protein sequence ID" value="AXA35187.1"/>
    <property type="molecule type" value="Genomic_DNA"/>
</dbReference>
<evidence type="ECO:0000313" key="3">
    <source>
        <dbReference type="EMBL" id="AXA35187.1"/>
    </source>
</evidence>
<name>A0A2Z4Y1W3_SUMC1</name>
<dbReference type="KEGG" id="schv:BRCON_0410"/>
<dbReference type="Pfam" id="PF13579">
    <property type="entry name" value="Glyco_trans_4_4"/>
    <property type="match status" value="1"/>
</dbReference>
<dbReference type="PANTHER" id="PTHR45947:SF3">
    <property type="entry name" value="SULFOQUINOVOSYL TRANSFERASE SQD2"/>
    <property type="match status" value="1"/>
</dbReference>
<evidence type="ECO:0000259" key="2">
    <source>
        <dbReference type="Pfam" id="PF13579"/>
    </source>
</evidence>
<dbReference type="PANTHER" id="PTHR45947">
    <property type="entry name" value="SULFOQUINOVOSYL TRANSFERASE SQD2"/>
    <property type="match status" value="1"/>
</dbReference>
<protein>
    <submittedName>
        <fullName evidence="3">Glycosyltransferase</fullName>
    </submittedName>
</protein>
<accession>A0A2Z4Y1W3</accession>
<dbReference type="CDD" id="cd03794">
    <property type="entry name" value="GT4_WbuB-like"/>
    <property type="match status" value="1"/>
</dbReference>
<keyword evidence="3" id="KW-0808">Transferase</keyword>
<evidence type="ECO:0000313" key="4">
    <source>
        <dbReference type="Proteomes" id="UP000262583"/>
    </source>
</evidence>
<feature type="domain" description="Glycosyltransferase subfamily 4-like N-terminal" evidence="2">
    <location>
        <begin position="16"/>
        <end position="201"/>
    </location>
</feature>
<dbReference type="Pfam" id="PF00534">
    <property type="entry name" value="Glycos_transf_1"/>
    <property type="match status" value="1"/>
</dbReference>
<proteinExistence type="predicted"/>
<sequence>MRILVLHQHFYPETVGTSTRAVEIVEYLVQRGHDVTVVAGIPSHPSTMRSGEVSRNQPRFEKFRGATLYRVWTFGTAKPDNFWRRMAAYSSFMFFGFLKALFVPGKFDVLVAISPLPDGIAGMWVSALRRIPLMFDVCDIWPDCAIAVGMLRHPLLIRIAQWLEKCVYARSRRIGVVTRGFIENLSAKGVPREKIRLLPDWVDPDVYDSSKAPRDATRREYGLDGYFVVSFFGNFGLLMGLETILEAARILKDQPDILILFVGKGVAQPMMEEKIAAWDLRNVRILPYQPRSKVPALLAASDALIVTYMKNEITRITVPSKIYEYMSSERPIVAGVEGVIAEILTEAGCGLVSRTRDPKEIAEHILYLKQNPEVGQEMGKRGREYAIRHFAFARVAQDYEQTVREAAGELGQASAAAAAAP</sequence>
<evidence type="ECO:0000259" key="1">
    <source>
        <dbReference type="Pfam" id="PF00534"/>
    </source>
</evidence>
<dbReference type="AlphaFoldDB" id="A0A2Z4Y1W3"/>
<organism evidence="3 4">
    <name type="scientific">Sumerlaea chitinivorans</name>
    <dbReference type="NCBI Taxonomy" id="2250252"/>
    <lineage>
        <taxon>Bacteria</taxon>
        <taxon>Candidatus Sumerlaeota</taxon>
        <taxon>Candidatus Sumerlaeia</taxon>
        <taxon>Candidatus Sumerlaeales</taxon>
        <taxon>Candidatus Sumerlaeaceae</taxon>
        <taxon>Candidatus Sumerlaea</taxon>
    </lineage>
</organism>
<feature type="domain" description="Glycosyl transferase family 1" evidence="1">
    <location>
        <begin position="215"/>
        <end position="384"/>
    </location>
</feature>
<dbReference type="Proteomes" id="UP000262583">
    <property type="component" value="Chromosome"/>
</dbReference>
<dbReference type="SUPFAM" id="SSF53756">
    <property type="entry name" value="UDP-Glycosyltransferase/glycogen phosphorylase"/>
    <property type="match status" value="1"/>
</dbReference>
<reference evidence="3 4" key="1">
    <citation type="submission" date="2018-05" db="EMBL/GenBank/DDBJ databases">
        <title>A metagenomic window into the 2 km-deep terrestrial subsurface aquifer revealed taxonomically and functionally diverse microbial community comprising novel uncultured bacterial lineages.</title>
        <authorList>
            <person name="Kadnikov V.V."/>
            <person name="Mardanov A.V."/>
            <person name="Beletsky A.V."/>
            <person name="Banks D."/>
            <person name="Pimenov N.V."/>
            <person name="Frank Y.A."/>
            <person name="Karnachuk O.V."/>
            <person name="Ravin N.V."/>
        </authorList>
    </citation>
    <scope>NUCLEOTIDE SEQUENCE [LARGE SCALE GENOMIC DNA]</scope>
    <source>
        <strain evidence="3">BY</strain>
    </source>
</reference>